<evidence type="ECO:0000256" key="4">
    <source>
        <dbReference type="ARBA" id="ARBA00022695"/>
    </source>
</evidence>
<accession>A0A7X2LZ50</accession>
<dbReference type="SUPFAM" id="SSF48019">
    <property type="entry name" value="post-AAA+ oligomerization domain-like"/>
    <property type="match status" value="1"/>
</dbReference>
<dbReference type="InterPro" id="IPR010372">
    <property type="entry name" value="DNA_pol3_delta_N"/>
</dbReference>
<dbReference type="NCBIfam" id="TIGR01128">
    <property type="entry name" value="holA"/>
    <property type="match status" value="1"/>
</dbReference>
<dbReference type="Pfam" id="PF21694">
    <property type="entry name" value="DNA_pol3_delta_C"/>
    <property type="match status" value="1"/>
</dbReference>
<dbReference type="GO" id="GO:0006261">
    <property type="term" value="P:DNA-templated DNA replication"/>
    <property type="evidence" value="ECO:0007669"/>
    <property type="project" value="TreeGrafter"/>
</dbReference>
<dbReference type="InterPro" id="IPR008921">
    <property type="entry name" value="DNA_pol3_clamp-load_cplx_C"/>
</dbReference>
<dbReference type="PANTHER" id="PTHR34388">
    <property type="entry name" value="DNA POLYMERASE III SUBUNIT DELTA"/>
    <property type="match status" value="1"/>
</dbReference>
<organism evidence="11 12">
    <name type="scientific">Metabacillus lacus</name>
    <dbReference type="NCBI Taxonomy" id="1983721"/>
    <lineage>
        <taxon>Bacteria</taxon>
        <taxon>Bacillati</taxon>
        <taxon>Bacillota</taxon>
        <taxon>Bacilli</taxon>
        <taxon>Bacillales</taxon>
        <taxon>Bacillaceae</taxon>
        <taxon>Metabacillus</taxon>
    </lineage>
</organism>
<evidence type="ECO:0000259" key="9">
    <source>
        <dbReference type="Pfam" id="PF06144"/>
    </source>
</evidence>
<dbReference type="Pfam" id="PF06144">
    <property type="entry name" value="DNA_pol3_delta"/>
    <property type="match status" value="1"/>
</dbReference>
<dbReference type="InterPro" id="IPR048466">
    <property type="entry name" value="DNA_pol3_delta-like_C"/>
</dbReference>
<evidence type="ECO:0000256" key="7">
    <source>
        <dbReference type="ARBA" id="ARBA00034754"/>
    </source>
</evidence>
<keyword evidence="4 11" id="KW-0548">Nucleotidyltransferase</keyword>
<evidence type="ECO:0000256" key="8">
    <source>
        <dbReference type="ARBA" id="ARBA00049244"/>
    </source>
</evidence>
<dbReference type="RefSeq" id="WP_343031397.1">
    <property type="nucleotide sequence ID" value="NZ_WKKI01000004.1"/>
</dbReference>
<dbReference type="EC" id="2.7.7.7" evidence="1"/>
<dbReference type="InterPro" id="IPR027417">
    <property type="entry name" value="P-loop_NTPase"/>
</dbReference>
<dbReference type="Gene3D" id="1.20.272.10">
    <property type="match status" value="1"/>
</dbReference>
<evidence type="ECO:0000259" key="10">
    <source>
        <dbReference type="Pfam" id="PF21694"/>
    </source>
</evidence>
<keyword evidence="6" id="KW-0239">DNA-directed DNA polymerase</keyword>
<dbReference type="AlphaFoldDB" id="A0A7X2LZ50"/>
<dbReference type="InterPro" id="IPR005790">
    <property type="entry name" value="DNA_polIII_delta"/>
</dbReference>
<keyword evidence="3 11" id="KW-0808">Transferase</keyword>
<dbReference type="SUPFAM" id="SSF52540">
    <property type="entry name" value="P-loop containing nucleoside triphosphate hydrolases"/>
    <property type="match status" value="1"/>
</dbReference>
<keyword evidence="5" id="KW-0235">DNA replication</keyword>
<gene>
    <name evidence="11" type="primary">holA</name>
    <name evidence="11" type="ORF">GJU40_03970</name>
</gene>
<dbReference type="Proteomes" id="UP000448867">
    <property type="component" value="Unassembled WGS sequence"/>
</dbReference>
<name>A0A7X2LZ50_9BACI</name>
<dbReference type="PANTHER" id="PTHR34388:SF1">
    <property type="entry name" value="DNA POLYMERASE III SUBUNIT DELTA"/>
    <property type="match status" value="1"/>
</dbReference>
<evidence type="ECO:0000256" key="5">
    <source>
        <dbReference type="ARBA" id="ARBA00022705"/>
    </source>
</evidence>
<evidence type="ECO:0000256" key="3">
    <source>
        <dbReference type="ARBA" id="ARBA00022679"/>
    </source>
</evidence>
<keyword evidence="12" id="KW-1185">Reference proteome</keyword>
<evidence type="ECO:0000256" key="2">
    <source>
        <dbReference type="ARBA" id="ARBA00017703"/>
    </source>
</evidence>
<sequence length="337" mass="38862">MISEAWKHIKKNKPQHVYLLFGKERFLLQETVQKLTEVVLSPEDRDFNLSVYDMEESPVDAALEDAETIPFMGDKKIVLVKNPYFLTAEKGKEKVNHNIEKLEAYIKEPPPYTVLVFFAPYEKLDERRKITKLIKKESAVIEANSLSDRELFSWARELLESTGKTASGQAVEKLLQLTQGNLMILHQEILKLTTFAAQEEEITENMVNLLVARSLEQNIFDLIDHTVHKRTEKALQIFYDLLKNNEEPLKILHLLTSQFRLVFQVKQLGQSGYGQNQIAGALKVHPFRVKLASEQTKHFTAEQLNAILHDLAEADYEIKTGKKEKRLALELFLLKYA</sequence>
<comment type="caution">
    <text evidence="11">The sequence shown here is derived from an EMBL/GenBank/DDBJ whole genome shotgun (WGS) entry which is preliminary data.</text>
</comment>
<dbReference type="Gene3D" id="1.10.8.60">
    <property type="match status" value="1"/>
</dbReference>
<feature type="domain" description="DNA polymerase III delta N-terminal" evidence="9">
    <location>
        <begin position="18"/>
        <end position="143"/>
    </location>
</feature>
<evidence type="ECO:0000313" key="12">
    <source>
        <dbReference type="Proteomes" id="UP000448867"/>
    </source>
</evidence>
<dbReference type="Gene3D" id="3.40.50.300">
    <property type="entry name" value="P-loop containing nucleotide triphosphate hydrolases"/>
    <property type="match status" value="1"/>
</dbReference>
<proteinExistence type="inferred from homology"/>
<protein>
    <recommendedName>
        <fullName evidence="2">DNA polymerase III subunit delta</fullName>
        <ecNumber evidence="1">2.7.7.7</ecNumber>
    </recommendedName>
</protein>
<feature type="domain" description="DNA polymerase III delta subunit-like C-terminal" evidence="10">
    <location>
        <begin position="216"/>
        <end position="336"/>
    </location>
</feature>
<comment type="similarity">
    <text evidence="7">Belongs to the DNA polymerase HolA subunit family.</text>
</comment>
<dbReference type="GO" id="GO:0003887">
    <property type="term" value="F:DNA-directed DNA polymerase activity"/>
    <property type="evidence" value="ECO:0007669"/>
    <property type="project" value="UniProtKB-KW"/>
</dbReference>
<evidence type="ECO:0000256" key="6">
    <source>
        <dbReference type="ARBA" id="ARBA00022932"/>
    </source>
</evidence>
<reference evidence="11 12" key="1">
    <citation type="submission" date="2019-11" db="EMBL/GenBank/DDBJ databases">
        <title>Bacillus lacus genome.</title>
        <authorList>
            <person name="Allen C.J."/>
            <person name="Newman J.D."/>
        </authorList>
    </citation>
    <scope>NUCLEOTIDE SEQUENCE [LARGE SCALE GENOMIC DNA]</scope>
    <source>
        <strain evidence="11 12">KCTC 33946</strain>
    </source>
</reference>
<dbReference type="GO" id="GO:0009360">
    <property type="term" value="C:DNA polymerase III complex"/>
    <property type="evidence" value="ECO:0007669"/>
    <property type="project" value="InterPro"/>
</dbReference>
<dbReference type="EMBL" id="WKKI01000004">
    <property type="protein sequence ID" value="MRX71329.1"/>
    <property type="molecule type" value="Genomic_DNA"/>
</dbReference>
<dbReference type="GO" id="GO:0003677">
    <property type="term" value="F:DNA binding"/>
    <property type="evidence" value="ECO:0007669"/>
    <property type="project" value="InterPro"/>
</dbReference>
<comment type="catalytic activity">
    <reaction evidence="8">
        <text>DNA(n) + a 2'-deoxyribonucleoside 5'-triphosphate = DNA(n+1) + diphosphate</text>
        <dbReference type="Rhea" id="RHEA:22508"/>
        <dbReference type="Rhea" id="RHEA-COMP:17339"/>
        <dbReference type="Rhea" id="RHEA-COMP:17340"/>
        <dbReference type="ChEBI" id="CHEBI:33019"/>
        <dbReference type="ChEBI" id="CHEBI:61560"/>
        <dbReference type="ChEBI" id="CHEBI:173112"/>
        <dbReference type="EC" id="2.7.7.7"/>
    </reaction>
</comment>
<evidence type="ECO:0000256" key="1">
    <source>
        <dbReference type="ARBA" id="ARBA00012417"/>
    </source>
</evidence>
<evidence type="ECO:0000313" key="11">
    <source>
        <dbReference type="EMBL" id="MRX71329.1"/>
    </source>
</evidence>